<feature type="compositionally biased region" description="Low complexity" evidence="2">
    <location>
        <begin position="204"/>
        <end position="216"/>
    </location>
</feature>
<protein>
    <recommendedName>
        <fullName evidence="3">Zn(2)-C6 fungal-type domain-containing protein</fullName>
    </recommendedName>
</protein>
<dbReference type="CDD" id="cd00067">
    <property type="entry name" value="GAL4"/>
    <property type="match status" value="1"/>
</dbReference>
<evidence type="ECO:0000256" key="2">
    <source>
        <dbReference type="SAM" id="MobiDB-lite"/>
    </source>
</evidence>
<dbReference type="GeneID" id="54358403"/>
<feature type="domain" description="Zn(2)-C6 fungal-type" evidence="3">
    <location>
        <begin position="29"/>
        <end position="58"/>
    </location>
</feature>
<dbReference type="PANTHER" id="PTHR47655">
    <property type="entry name" value="QUINIC ACID UTILIZATION ACTIVATOR"/>
    <property type="match status" value="1"/>
</dbReference>
<feature type="region of interest" description="Disordered" evidence="2">
    <location>
        <begin position="1"/>
        <end position="21"/>
    </location>
</feature>
<reference evidence="5" key="1">
    <citation type="submission" date="2020-01" db="EMBL/GenBank/DDBJ databases">
        <authorList>
            <consortium name="DOE Joint Genome Institute"/>
            <person name="Haridas S."/>
            <person name="Albert R."/>
            <person name="Binder M."/>
            <person name="Bloem J."/>
            <person name="Labutti K."/>
            <person name="Salamov A."/>
            <person name="Andreopoulos B."/>
            <person name="Baker S.E."/>
            <person name="Barry K."/>
            <person name="Bills G."/>
            <person name="Bluhm B.H."/>
            <person name="Cannon C."/>
            <person name="Castanera R."/>
            <person name="Culley D.E."/>
            <person name="Daum C."/>
            <person name="Ezra D."/>
            <person name="Gonzalez J.B."/>
            <person name="Henrissat B."/>
            <person name="Kuo A."/>
            <person name="Liang C."/>
            <person name="Lipzen A."/>
            <person name="Lutzoni F."/>
            <person name="Magnuson J."/>
            <person name="Mondo S."/>
            <person name="Nolan M."/>
            <person name="Ohm R."/>
            <person name="Pangilinan J."/>
            <person name="Park H.-J."/>
            <person name="Ramirez L."/>
            <person name="Alfaro M."/>
            <person name="Sun H."/>
            <person name="Tritt A."/>
            <person name="Yoshinaga Y."/>
            <person name="Zwiers L.-H."/>
            <person name="Turgeon B.G."/>
            <person name="Goodwin S.B."/>
            <person name="Spatafora J.W."/>
            <person name="Crous P.W."/>
            <person name="Grigoriev I.V."/>
        </authorList>
    </citation>
    <scope>NUCLEOTIDE SEQUENCE</scope>
    <source>
        <strain evidence="5">CBS 342.82</strain>
    </source>
</reference>
<dbReference type="Proteomes" id="UP000504637">
    <property type="component" value="Unplaced"/>
</dbReference>
<dbReference type="FunFam" id="4.10.240.10:FF:000013">
    <property type="entry name" value="C6 transcription factor, putative"/>
    <property type="match status" value="1"/>
</dbReference>
<dbReference type="OrthoDB" id="4151048at2759"/>
<dbReference type="GO" id="GO:0000981">
    <property type="term" value="F:DNA-binding transcription factor activity, RNA polymerase II-specific"/>
    <property type="evidence" value="ECO:0007669"/>
    <property type="project" value="InterPro"/>
</dbReference>
<dbReference type="Gene3D" id="4.10.240.10">
    <property type="entry name" value="Zn(2)-C6 fungal-type DNA-binding domain"/>
    <property type="match status" value="1"/>
</dbReference>
<dbReference type="InterPro" id="IPR036864">
    <property type="entry name" value="Zn2-C6_fun-type_DNA-bd_sf"/>
</dbReference>
<proteinExistence type="predicted"/>
<reference evidence="5" key="2">
    <citation type="submission" date="2020-04" db="EMBL/GenBank/DDBJ databases">
        <authorList>
            <consortium name="NCBI Genome Project"/>
        </authorList>
    </citation>
    <scope>NUCLEOTIDE SEQUENCE</scope>
    <source>
        <strain evidence="5">CBS 342.82</strain>
    </source>
</reference>
<dbReference type="SMART" id="SM00066">
    <property type="entry name" value="GAL4"/>
    <property type="match status" value="1"/>
</dbReference>
<sequence length="252" mass="27768">SPGTKLVQPQRTGSQDSTADGIRKRVGKACDRCRMKKSRCDGSQPCLRCKADNTICVFGERKRSHDKVYPKGYVEMLEQQQSQLVSGLQELYKRLRDVEQWDGAVLTEVEGRPLTHDILASLRLLETKHDGDIEAFEENVEKLQARLLASGAGFTRRRGSISSESEQSQHGHARSASRDAPTASKPARSTTTPSVFGSSSMAGPAPVQVQAQPQRPTLLASNDSQMSQFSQISQMSPLSGDPQFYEAEWAFP</sequence>
<evidence type="ECO:0000313" key="5">
    <source>
        <dbReference type="RefSeq" id="XP_033461920.1"/>
    </source>
</evidence>
<keyword evidence="1" id="KW-0539">Nucleus</keyword>
<organism evidence="5">
    <name type="scientific">Dissoconium aciculare CBS 342.82</name>
    <dbReference type="NCBI Taxonomy" id="1314786"/>
    <lineage>
        <taxon>Eukaryota</taxon>
        <taxon>Fungi</taxon>
        <taxon>Dikarya</taxon>
        <taxon>Ascomycota</taxon>
        <taxon>Pezizomycotina</taxon>
        <taxon>Dothideomycetes</taxon>
        <taxon>Dothideomycetidae</taxon>
        <taxon>Mycosphaerellales</taxon>
        <taxon>Dissoconiaceae</taxon>
        <taxon>Dissoconium</taxon>
    </lineage>
</organism>
<reference evidence="5" key="3">
    <citation type="submission" date="2025-08" db="UniProtKB">
        <authorList>
            <consortium name="RefSeq"/>
        </authorList>
    </citation>
    <scope>IDENTIFICATION</scope>
    <source>
        <strain evidence="5">CBS 342.82</strain>
    </source>
</reference>
<feature type="compositionally biased region" description="Polar residues" evidence="2">
    <location>
        <begin position="1"/>
        <end position="18"/>
    </location>
</feature>
<dbReference type="PROSITE" id="PS00463">
    <property type="entry name" value="ZN2_CY6_FUNGAL_1"/>
    <property type="match status" value="1"/>
</dbReference>
<dbReference type="GO" id="GO:0008270">
    <property type="term" value="F:zinc ion binding"/>
    <property type="evidence" value="ECO:0007669"/>
    <property type="project" value="InterPro"/>
</dbReference>
<evidence type="ECO:0000313" key="4">
    <source>
        <dbReference type="Proteomes" id="UP000504637"/>
    </source>
</evidence>
<feature type="non-terminal residue" evidence="5">
    <location>
        <position position="1"/>
    </location>
</feature>
<feature type="compositionally biased region" description="Polar residues" evidence="2">
    <location>
        <begin position="160"/>
        <end position="170"/>
    </location>
</feature>
<evidence type="ECO:0000256" key="1">
    <source>
        <dbReference type="ARBA" id="ARBA00023242"/>
    </source>
</evidence>
<keyword evidence="4" id="KW-1185">Reference proteome</keyword>
<gene>
    <name evidence="5" type="ORF">K489DRAFT_307876</name>
</gene>
<evidence type="ECO:0000259" key="3">
    <source>
        <dbReference type="PROSITE" id="PS50048"/>
    </source>
</evidence>
<feature type="compositionally biased region" description="Low complexity" evidence="2">
    <location>
        <begin position="224"/>
        <end position="236"/>
    </location>
</feature>
<dbReference type="InterPro" id="IPR052783">
    <property type="entry name" value="Metabolic/Drug-Res_Regulator"/>
</dbReference>
<feature type="region of interest" description="Disordered" evidence="2">
    <location>
        <begin position="154"/>
        <end position="252"/>
    </location>
</feature>
<dbReference type="InterPro" id="IPR001138">
    <property type="entry name" value="Zn2Cys6_DnaBD"/>
</dbReference>
<dbReference type="PROSITE" id="PS50048">
    <property type="entry name" value="ZN2_CY6_FUNGAL_2"/>
    <property type="match status" value="1"/>
</dbReference>
<dbReference type="RefSeq" id="XP_033461920.1">
    <property type="nucleotide sequence ID" value="XM_033600603.1"/>
</dbReference>
<dbReference type="AlphaFoldDB" id="A0A6J3MB70"/>
<accession>A0A6J3MB70</accession>
<name>A0A6J3MB70_9PEZI</name>
<dbReference type="SUPFAM" id="SSF57701">
    <property type="entry name" value="Zn2/Cys6 DNA-binding domain"/>
    <property type="match status" value="1"/>
</dbReference>
<feature type="non-terminal residue" evidence="5">
    <location>
        <position position="252"/>
    </location>
</feature>
<dbReference type="Pfam" id="PF00172">
    <property type="entry name" value="Zn_clus"/>
    <property type="match status" value="1"/>
</dbReference>
<dbReference type="PANTHER" id="PTHR47655:SF3">
    <property type="entry name" value="ZN(II)2CYS6 TRANSCRIPTION FACTOR (EUROFUNG)"/>
    <property type="match status" value="1"/>
</dbReference>
<feature type="compositionally biased region" description="Polar residues" evidence="2">
    <location>
        <begin position="187"/>
        <end position="201"/>
    </location>
</feature>